<dbReference type="GO" id="GO:0005737">
    <property type="term" value="C:cytoplasm"/>
    <property type="evidence" value="ECO:0007669"/>
    <property type="project" value="TreeGrafter"/>
</dbReference>
<dbReference type="SUPFAM" id="SSF53850">
    <property type="entry name" value="Periplasmic binding protein-like II"/>
    <property type="match status" value="1"/>
</dbReference>
<keyword evidence="1" id="KW-0028">Amino-acid biosynthesis</keyword>
<dbReference type="Proteomes" id="UP000245908">
    <property type="component" value="Unassembled WGS sequence"/>
</dbReference>
<proteinExistence type="predicted"/>
<gene>
    <name evidence="8" type="ORF">DDW05_01865</name>
</gene>
<dbReference type="CDD" id="cd04905">
    <property type="entry name" value="ACT_CM-PDT"/>
    <property type="match status" value="1"/>
</dbReference>
<dbReference type="InterPro" id="IPR045865">
    <property type="entry name" value="ACT-like_dom_sf"/>
</dbReference>
<reference evidence="8 9" key="1">
    <citation type="journal article" date="2015" name="Appl. Environ. Microbiol.">
        <title>Nanoarchaeota, Their Sulfolobales Host, and Nanoarchaeota Virus Distribution across Yellowstone National Park Hot Springs.</title>
        <authorList>
            <person name="Munson-McGee J.H."/>
            <person name="Field E.K."/>
            <person name="Bateson M."/>
            <person name="Rooney C."/>
            <person name="Stepanauskas R."/>
            <person name="Young M.J."/>
        </authorList>
    </citation>
    <scope>NUCLEOTIDE SEQUENCE [LARGE SCALE GENOMIC DNA]</scope>
    <source>
        <strain evidence="8">SCGC AB-777_O03</strain>
    </source>
</reference>
<sequence>MYYLGPEYSFSHEAALKFSNKVYPTKSISEIFYIVEKEKVFGIVPLENSLEGPIHESLDNLFKYDNIYINYVYNMGIKLFLASKDGKIRDTLYTNHYAYKESEEFIKNLNINKIEFVSSTSEAARLAKENNSMCICSKLAVENYGLNIIKEINTENNYTKFALISNKPSYYGNRSIILFTIKNKPGALYNVLKIFYKENINLTMIYSRPLKTIPWEYYFYLEFEGKYNKKLLEQLKNVTEILKFKGSYKIL</sequence>
<feature type="domain" description="ACT" evidence="7">
    <location>
        <begin position="176"/>
        <end position="249"/>
    </location>
</feature>
<evidence type="ECO:0000256" key="4">
    <source>
        <dbReference type="ARBA" id="ARBA00023239"/>
    </source>
</evidence>
<dbReference type="Pfam" id="PF01842">
    <property type="entry name" value="ACT"/>
    <property type="match status" value="1"/>
</dbReference>
<dbReference type="SUPFAM" id="SSF55021">
    <property type="entry name" value="ACT-like"/>
    <property type="match status" value="1"/>
</dbReference>
<keyword evidence="4" id="KW-0456">Lyase</keyword>
<dbReference type="InterPro" id="IPR002912">
    <property type="entry name" value="ACT_dom"/>
</dbReference>
<evidence type="ECO:0000313" key="9">
    <source>
        <dbReference type="Proteomes" id="UP000245908"/>
    </source>
</evidence>
<evidence type="ECO:0000256" key="3">
    <source>
        <dbReference type="ARBA" id="ARBA00023222"/>
    </source>
</evidence>
<dbReference type="GO" id="GO:0004664">
    <property type="term" value="F:prephenate dehydratase activity"/>
    <property type="evidence" value="ECO:0007669"/>
    <property type="project" value="InterPro"/>
</dbReference>
<organism evidence="8 9">
    <name type="scientific">Nanobsidianus stetteri</name>
    <dbReference type="NCBI Taxonomy" id="1294122"/>
    <lineage>
        <taxon>Archaea</taxon>
        <taxon>Nanobdellota</taxon>
        <taxon>Candidatus Nanoarchaeia</taxon>
        <taxon>Nanoarchaeales</taxon>
        <taxon>Nanopusillaceae</taxon>
        <taxon>Candidatus Nanobsidianus</taxon>
    </lineage>
</organism>
<keyword evidence="3" id="KW-0584">Phenylalanine biosynthesis</keyword>
<dbReference type="Gene3D" id="3.30.70.260">
    <property type="match status" value="1"/>
</dbReference>
<comment type="caution">
    <text evidence="8">The sequence shown here is derived from an EMBL/GenBank/DDBJ whole genome shotgun (WGS) entry which is preliminary data.</text>
</comment>
<dbReference type="Gene3D" id="3.40.190.10">
    <property type="entry name" value="Periplasmic binding protein-like II"/>
    <property type="match status" value="2"/>
</dbReference>
<dbReference type="EMBL" id="QEFH01000012">
    <property type="protein sequence ID" value="PVU71029.1"/>
    <property type="molecule type" value="Genomic_DNA"/>
</dbReference>
<dbReference type="GO" id="GO:0009094">
    <property type="term" value="P:L-phenylalanine biosynthetic process"/>
    <property type="evidence" value="ECO:0007669"/>
    <property type="project" value="UniProtKB-KW"/>
</dbReference>
<evidence type="ECO:0000259" key="6">
    <source>
        <dbReference type="PROSITE" id="PS51171"/>
    </source>
</evidence>
<evidence type="ECO:0000313" key="8">
    <source>
        <dbReference type="EMBL" id="PVU71029.1"/>
    </source>
</evidence>
<dbReference type="PROSITE" id="PS51171">
    <property type="entry name" value="PREPHENATE_DEHYDR_3"/>
    <property type="match status" value="1"/>
</dbReference>
<dbReference type="AlphaFoldDB" id="A0A2T9WTA1"/>
<evidence type="ECO:0000256" key="5">
    <source>
        <dbReference type="ARBA" id="ARBA00029440"/>
    </source>
</evidence>
<evidence type="ECO:0000259" key="7">
    <source>
        <dbReference type="PROSITE" id="PS51671"/>
    </source>
</evidence>
<dbReference type="PROSITE" id="PS51671">
    <property type="entry name" value="ACT"/>
    <property type="match status" value="1"/>
</dbReference>
<dbReference type="Pfam" id="PF00800">
    <property type="entry name" value="PDT"/>
    <property type="match status" value="1"/>
</dbReference>
<feature type="domain" description="Prephenate dehydratase" evidence="6">
    <location>
        <begin position="1"/>
        <end position="166"/>
    </location>
</feature>
<keyword evidence="2" id="KW-0057">Aromatic amino acid biosynthesis</keyword>
<protein>
    <submittedName>
        <fullName evidence="8">Chorismate mutase</fullName>
    </submittedName>
</protein>
<dbReference type="InterPro" id="IPR001086">
    <property type="entry name" value="Preph_deHydtase"/>
</dbReference>
<evidence type="ECO:0000256" key="2">
    <source>
        <dbReference type="ARBA" id="ARBA00023141"/>
    </source>
</evidence>
<dbReference type="PANTHER" id="PTHR21022">
    <property type="entry name" value="PREPHENATE DEHYDRATASE P PROTEIN"/>
    <property type="match status" value="1"/>
</dbReference>
<evidence type="ECO:0000256" key="1">
    <source>
        <dbReference type="ARBA" id="ARBA00022605"/>
    </source>
</evidence>
<comment type="pathway">
    <text evidence="5">Amino-acid biosynthesis.</text>
</comment>
<accession>A0A2T9WTA1</accession>
<name>A0A2T9WTA1_NANST</name>
<dbReference type="PANTHER" id="PTHR21022:SF19">
    <property type="entry name" value="PREPHENATE DEHYDRATASE-RELATED"/>
    <property type="match status" value="1"/>
</dbReference>